<dbReference type="InterPro" id="IPR017595">
    <property type="entry name" value="OHCU_decarboxylase-2"/>
</dbReference>
<evidence type="ECO:0000313" key="9">
    <source>
        <dbReference type="EMBL" id="MVT10687.1"/>
    </source>
</evidence>
<dbReference type="EC" id="4.1.1.97" evidence="3"/>
<feature type="coiled-coil region" evidence="7">
    <location>
        <begin position="129"/>
        <end position="156"/>
    </location>
</feature>
<organism evidence="9 10">
    <name type="scientific">Chitinophaga tropicalis</name>
    <dbReference type="NCBI Taxonomy" id="2683588"/>
    <lineage>
        <taxon>Bacteria</taxon>
        <taxon>Pseudomonadati</taxon>
        <taxon>Bacteroidota</taxon>
        <taxon>Chitinophagia</taxon>
        <taxon>Chitinophagales</taxon>
        <taxon>Chitinophagaceae</taxon>
        <taxon>Chitinophaga</taxon>
    </lineage>
</organism>
<dbReference type="RefSeq" id="WP_157308128.1">
    <property type="nucleotide sequence ID" value="NZ_WRXN01000010.1"/>
</dbReference>
<dbReference type="GO" id="GO:0019628">
    <property type="term" value="P:urate catabolic process"/>
    <property type="evidence" value="ECO:0007669"/>
    <property type="project" value="TreeGrafter"/>
</dbReference>
<dbReference type="PANTHER" id="PTHR43466">
    <property type="entry name" value="2-OXO-4-HYDROXY-4-CARBOXY-5-UREIDOIMIDAZOLINE DECARBOXYLASE-RELATED"/>
    <property type="match status" value="1"/>
</dbReference>
<keyword evidence="4" id="KW-0659">Purine metabolism</keyword>
<sequence>MTLDELNHLPPAQLRESLTQCCGSAAWVEKMMDSFPVDNETALLDSASLHWHSCSEQDWKEAFTHHPRIGDLATLQQKFASTAQWAAGEQAGAANASMEVLQALAEGNRLYEEKFGYIFIICATGKPAAEMLQLLNERLQNNAREEIKTAMEEQLKITIIRLKKLLMP</sequence>
<comment type="pathway">
    <text evidence="2">Purine metabolism; urate degradation; (S)-allantoin from urate: step 3/3.</text>
</comment>
<evidence type="ECO:0000256" key="5">
    <source>
        <dbReference type="ARBA" id="ARBA00022793"/>
    </source>
</evidence>
<dbReference type="GO" id="GO:0051997">
    <property type="term" value="F:2-oxo-4-hydroxy-4-carboxy-5-ureidoimidazoline decarboxylase activity"/>
    <property type="evidence" value="ECO:0007669"/>
    <property type="project" value="UniProtKB-EC"/>
</dbReference>
<reference evidence="9 10" key="1">
    <citation type="submission" date="2019-12" db="EMBL/GenBank/DDBJ databases">
        <title>Chitinophaga sp. strain ysch24 (GDMCC 1.1355), whole genome shotgun sequence.</title>
        <authorList>
            <person name="Zhang X."/>
        </authorList>
    </citation>
    <scope>NUCLEOTIDE SEQUENCE [LARGE SCALE GENOMIC DNA]</scope>
    <source>
        <strain evidence="10">ysch24</strain>
    </source>
</reference>
<evidence type="ECO:0000256" key="1">
    <source>
        <dbReference type="ARBA" id="ARBA00001163"/>
    </source>
</evidence>
<evidence type="ECO:0000256" key="4">
    <source>
        <dbReference type="ARBA" id="ARBA00022631"/>
    </source>
</evidence>
<dbReference type="NCBIfam" id="TIGR03180">
    <property type="entry name" value="UraD_2"/>
    <property type="match status" value="1"/>
</dbReference>
<dbReference type="NCBIfam" id="NF010372">
    <property type="entry name" value="PRK13798.1"/>
    <property type="match status" value="1"/>
</dbReference>
<keyword evidence="6 9" id="KW-0456">Lyase</keyword>
<dbReference type="EMBL" id="WRXN01000010">
    <property type="protein sequence ID" value="MVT10687.1"/>
    <property type="molecule type" value="Genomic_DNA"/>
</dbReference>
<dbReference type="Proteomes" id="UP000461730">
    <property type="component" value="Unassembled WGS sequence"/>
</dbReference>
<feature type="domain" description="Oxo-4-hydroxy-4-carboxy-5-ureidoimidazoline decarboxylase" evidence="8">
    <location>
        <begin position="7"/>
        <end position="163"/>
    </location>
</feature>
<evidence type="ECO:0000256" key="6">
    <source>
        <dbReference type="ARBA" id="ARBA00023239"/>
    </source>
</evidence>
<evidence type="ECO:0000256" key="2">
    <source>
        <dbReference type="ARBA" id="ARBA00004754"/>
    </source>
</evidence>
<dbReference type="SUPFAM" id="SSF158694">
    <property type="entry name" value="UraD-Like"/>
    <property type="match status" value="1"/>
</dbReference>
<dbReference type="InterPro" id="IPR036778">
    <property type="entry name" value="OHCU_decarboxylase_sf"/>
</dbReference>
<dbReference type="Gene3D" id="1.10.3330.10">
    <property type="entry name" value="Oxo-4-hydroxy-4-carboxy-5-ureidoimidazoline decarboxylase"/>
    <property type="match status" value="1"/>
</dbReference>
<name>A0A7K1U8H7_9BACT</name>
<dbReference type="GO" id="GO:0006144">
    <property type="term" value="P:purine nucleobase metabolic process"/>
    <property type="evidence" value="ECO:0007669"/>
    <property type="project" value="UniProtKB-KW"/>
</dbReference>
<comment type="catalytic activity">
    <reaction evidence="1">
        <text>5-hydroxy-2-oxo-4-ureido-2,5-dihydro-1H-imidazole-5-carboxylate + H(+) = (S)-allantoin + CO2</text>
        <dbReference type="Rhea" id="RHEA:26301"/>
        <dbReference type="ChEBI" id="CHEBI:15378"/>
        <dbReference type="ChEBI" id="CHEBI:15678"/>
        <dbReference type="ChEBI" id="CHEBI:16526"/>
        <dbReference type="ChEBI" id="CHEBI:58639"/>
        <dbReference type="EC" id="4.1.1.97"/>
    </reaction>
</comment>
<keyword evidence="5" id="KW-0210">Decarboxylase</keyword>
<accession>A0A7K1U8H7</accession>
<proteinExistence type="predicted"/>
<evidence type="ECO:0000313" key="10">
    <source>
        <dbReference type="Proteomes" id="UP000461730"/>
    </source>
</evidence>
<dbReference type="Pfam" id="PF09349">
    <property type="entry name" value="OHCU_decarbox"/>
    <property type="match status" value="1"/>
</dbReference>
<dbReference type="PANTHER" id="PTHR43466:SF1">
    <property type="entry name" value="2-OXO-4-HYDROXY-4-CARBOXY-5-UREIDOIMIDAZOLINE DECARBOXYLASE-RELATED"/>
    <property type="match status" value="1"/>
</dbReference>
<evidence type="ECO:0000259" key="8">
    <source>
        <dbReference type="Pfam" id="PF09349"/>
    </source>
</evidence>
<keyword evidence="10" id="KW-1185">Reference proteome</keyword>
<gene>
    <name evidence="9" type="primary">uraD</name>
    <name evidence="9" type="ORF">GO493_20620</name>
</gene>
<keyword evidence="7" id="KW-0175">Coiled coil</keyword>
<protein>
    <recommendedName>
        <fullName evidence="3">2-oxo-4-hydroxy-4-carboxy-5-ureidoimidazoline decarboxylase</fullName>
        <ecNumber evidence="3">4.1.1.97</ecNumber>
    </recommendedName>
</protein>
<dbReference type="AlphaFoldDB" id="A0A7K1U8H7"/>
<evidence type="ECO:0000256" key="3">
    <source>
        <dbReference type="ARBA" id="ARBA00012257"/>
    </source>
</evidence>
<comment type="caution">
    <text evidence="9">The sequence shown here is derived from an EMBL/GenBank/DDBJ whole genome shotgun (WGS) entry which is preliminary data.</text>
</comment>
<evidence type="ECO:0000256" key="7">
    <source>
        <dbReference type="SAM" id="Coils"/>
    </source>
</evidence>
<dbReference type="InterPro" id="IPR018020">
    <property type="entry name" value="OHCU_decarboxylase"/>
</dbReference>